<protein>
    <submittedName>
        <fullName evidence="1">Uncharacterized protein</fullName>
    </submittedName>
</protein>
<sequence length="266" mass="29095">MAAELSRTHHLECEGFADEFEALLERVVPDTTAAVVHLREDELAMDPDGDDCRRVWDGVRPRFDRVPKSDRNGSTAWRVPTTTDAGRAALFELVALTDGIAGSYFVFRLELRDGETPVLEAIPHHSDARIDATLLDAAIQPGEIVGLSGHDACLVPTESQFEWVAEDRQWSIGGGSLCVETLDGRRARCYGMTNLERATLEADGTGLALAWEPGELPDDAVGKLLSWIADTLYNPPPELPCETAERATAVKGHLQEMLGAYDGREI</sequence>
<keyword evidence="2" id="KW-1185">Reference proteome</keyword>
<evidence type="ECO:0000313" key="2">
    <source>
        <dbReference type="Proteomes" id="UP001154061"/>
    </source>
</evidence>
<accession>A0A9Q4L0X5</accession>
<organism evidence="1 2">
    <name type="scientific">Natrinema salsiterrestre</name>
    <dbReference type="NCBI Taxonomy" id="2950540"/>
    <lineage>
        <taxon>Archaea</taxon>
        <taxon>Methanobacteriati</taxon>
        <taxon>Methanobacteriota</taxon>
        <taxon>Stenosarchaea group</taxon>
        <taxon>Halobacteria</taxon>
        <taxon>Halobacteriales</taxon>
        <taxon>Natrialbaceae</taxon>
        <taxon>Natrinema</taxon>
    </lineage>
</organism>
<dbReference type="EMBL" id="JAMQOT010000002">
    <property type="protein sequence ID" value="MDF9745509.1"/>
    <property type="molecule type" value="Genomic_DNA"/>
</dbReference>
<evidence type="ECO:0000313" key="1">
    <source>
        <dbReference type="EMBL" id="MDF9745509.1"/>
    </source>
</evidence>
<comment type="caution">
    <text evidence="1">The sequence shown here is derived from an EMBL/GenBank/DDBJ whole genome shotgun (WGS) entry which is preliminary data.</text>
</comment>
<proteinExistence type="predicted"/>
<dbReference type="AlphaFoldDB" id="A0A9Q4L0X5"/>
<name>A0A9Q4L0X5_9EURY</name>
<reference evidence="1" key="1">
    <citation type="submission" date="2022-06" db="EMBL/GenBank/DDBJ databases">
        <title>Natrinema sp. a new haloarchaeum isolate from saline soil.</title>
        <authorList>
            <person name="Strakova D."/>
            <person name="Galisteo C."/>
            <person name="Sanchez-Porro C."/>
            <person name="Ventosa A."/>
        </authorList>
    </citation>
    <scope>NUCLEOTIDE SEQUENCE</scope>
    <source>
        <strain evidence="1">S1CR25-10</strain>
    </source>
</reference>
<dbReference type="RefSeq" id="WP_277520993.1">
    <property type="nucleotide sequence ID" value="NZ_JAMQOT010000002.1"/>
</dbReference>
<gene>
    <name evidence="1" type="ORF">NDI89_07910</name>
</gene>
<dbReference type="Proteomes" id="UP001154061">
    <property type="component" value="Unassembled WGS sequence"/>
</dbReference>